<proteinExistence type="predicted"/>
<evidence type="ECO:0000313" key="2">
    <source>
        <dbReference type="Proteomes" id="UP001558474"/>
    </source>
</evidence>
<evidence type="ECO:0000313" key="1">
    <source>
        <dbReference type="EMBL" id="MEX3738676.1"/>
    </source>
</evidence>
<reference evidence="1 2" key="1">
    <citation type="submission" date="2024-04" db="EMBL/GenBank/DDBJ databases">
        <title>Genomic Markers of Mycobacteria.</title>
        <authorList>
            <person name="Soliman M.S."/>
            <person name="Elkholy A."/>
            <person name="Soliman N.S."/>
            <person name="Abbas A."/>
            <person name="Khayrat S."/>
            <person name="Shawky S."/>
        </authorList>
    </citation>
    <scope>NUCLEOTIDE SEQUENCE [LARGE SCALE GENOMIC DNA]</scope>
    <source>
        <strain evidence="1 2">Egy-CU-AM5</strain>
    </source>
</reference>
<dbReference type="EMBL" id="JBDLOU010000017">
    <property type="protein sequence ID" value="MEX3738676.1"/>
    <property type="molecule type" value="Genomic_DNA"/>
</dbReference>
<dbReference type="RefSeq" id="WP_171508230.1">
    <property type="nucleotide sequence ID" value="NZ_JBDLOU010000017.1"/>
</dbReference>
<organism evidence="1 2">
    <name type="scientific">Mycolicibacterium porcinum</name>
    <dbReference type="NCBI Taxonomy" id="39693"/>
    <lineage>
        <taxon>Bacteria</taxon>
        <taxon>Bacillati</taxon>
        <taxon>Actinomycetota</taxon>
        <taxon>Actinomycetes</taxon>
        <taxon>Mycobacteriales</taxon>
        <taxon>Mycobacteriaceae</taxon>
        <taxon>Mycolicibacterium</taxon>
    </lineage>
</organism>
<sequence length="47" mass="5259">MTEANAVAWELAELVGPHLGRTERAELYVSIDPPALPRIWVNTRDIS</sequence>
<comment type="caution">
    <text evidence="1">The sequence shown here is derived from an EMBL/GenBank/DDBJ whole genome shotgun (WGS) entry which is preliminary data.</text>
</comment>
<name>A0ABV3VB89_9MYCO</name>
<accession>A0ABV3VB89</accession>
<protein>
    <submittedName>
        <fullName evidence="1">Uncharacterized protein</fullName>
    </submittedName>
</protein>
<dbReference type="Proteomes" id="UP001558474">
    <property type="component" value="Unassembled WGS sequence"/>
</dbReference>
<gene>
    <name evidence="1" type="ORF">ABFW12_10580</name>
</gene>
<keyword evidence="2" id="KW-1185">Reference proteome</keyword>